<dbReference type="Pfam" id="PF06808">
    <property type="entry name" value="DctM"/>
    <property type="match status" value="1"/>
</dbReference>
<accession>A0AA42CWT4</accession>
<comment type="caution">
    <text evidence="7">Lacks conserved residue(s) required for the propagation of feature annotation.</text>
</comment>
<dbReference type="PANTHER" id="PTHR33362">
    <property type="entry name" value="SIALIC ACID TRAP TRANSPORTER PERMEASE PROTEIN SIAT-RELATED"/>
    <property type="match status" value="1"/>
</dbReference>
<protein>
    <recommendedName>
        <fullName evidence="7">TRAP transporter large permease protein</fullName>
    </recommendedName>
</protein>
<dbReference type="InterPro" id="IPR010656">
    <property type="entry name" value="DctM"/>
</dbReference>
<feature type="transmembrane region" description="Helical" evidence="7">
    <location>
        <begin position="355"/>
        <end position="375"/>
    </location>
</feature>
<dbReference type="InterPro" id="IPR004681">
    <property type="entry name" value="TRAP_DctM"/>
</dbReference>
<dbReference type="NCBIfam" id="TIGR00786">
    <property type="entry name" value="dctM"/>
    <property type="match status" value="1"/>
</dbReference>
<dbReference type="PIRSF" id="PIRSF006066">
    <property type="entry name" value="HI0050"/>
    <property type="match status" value="1"/>
</dbReference>
<keyword evidence="10" id="KW-1185">Reference proteome</keyword>
<evidence type="ECO:0000313" key="10">
    <source>
        <dbReference type="Proteomes" id="UP001165678"/>
    </source>
</evidence>
<dbReference type="RefSeq" id="WP_250936411.1">
    <property type="nucleotide sequence ID" value="NZ_JAMLJK010000001.1"/>
</dbReference>
<evidence type="ECO:0000256" key="1">
    <source>
        <dbReference type="ARBA" id="ARBA00004429"/>
    </source>
</evidence>
<keyword evidence="7" id="KW-0813">Transport</keyword>
<evidence type="ECO:0000256" key="7">
    <source>
        <dbReference type="RuleBase" id="RU369079"/>
    </source>
</evidence>
<dbReference type="GO" id="GO:0005886">
    <property type="term" value="C:plasma membrane"/>
    <property type="evidence" value="ECO:0007669"/>
    <property type="project" value="UniProtKB-SubCell"/>
</dbReference>
<keyword evidence="2" id="KW-1003">Cell membrane</keyword>
<feature type="transmembrane region" description="Helical" evidence="7">
    <location>
        <begin position="246"/>
        <end position="264"/>
    </location>
</feature>
<dbReference type="PANTHER" id="PTHR33362:SF5">
    <property type="entry name" value="C4-DICARBOXYLATE TRAP TRANSPORTER LARGE PERMEASE PROTEIN DCTM"/>
    <property type="match status" value="1"/>
</dbReference>
<evidence type="ECO:0000313" key="9">
    <source>
        <dbReference type="EMBL" id="MCX2523070.1"/>
    </source>
</evidence>
<comment type="caution">
    <text evidence="9">The sequence shown here is derived from an EMBL/GenBank/DDBJ whole genome shotgun (WGS) entry which is preliminary data.</text>
</comment>
<dbReference type="AlphaFoldDB" id="A0AA42CWT4"/>
<feature type="transmembrane region" description="Helical" evidence="7">
    <location>
        <begin position="404"/>
        <end position="425"/>
    </location>
</feature>
<feature type="transmembrane region" description="Helical" evidence="7">
    <location>
        <begin position="12"/>
        <end position="34"/>
    </location>
</feature>
<feature type="transmembrane region" description="Helical" evidence="7">
    <location>
        <begin position="222"/>
        <end position="240"/>
    </location>
</feature>
<evidence type="ECO:0000256" key="5">
    <source>
        <dbReference type="ARBA" id="ARBA00022989"/>
    </source>
</evidence>
<proteinExistence type="inferred from homology"/>
<comment type="subunit">
    <text evidence="7">The complex comprises the extracytoplasmic solute receptor protein and the two transmembrane proteins.</text>
</comment>
<feature type="domain" description="TRAP C4-dicarboxylate transport system permease DctM subunit" evidence="8">
    <location>
        <begin position="10"/>
        <end position="421"/>
    </location>
</feature>
<comment type="function">
    <text evidence="7">Part of the tripartite ATP-independent periplasmic (TRAP) transport system.</text>
</comment>
<keyword evidence="4 7" id="KW-0812">Transmembrane</keyword>
<gene>
    <name evidence="9" type="ORF">OQ287_02345</name>
</gene>
<feature type="transmembrane region" description="Helical" evidence="7">
    <location>
        <begin position="138"/>
        <end position="164"/>
    </location>
</feature>
<evidence type="ECO:0000256" key="6">
    <source>
        <dbReference type="ARBA" id="ARBA00023136"/>
    </source>
</evidence>
<sequence length="432" mass="46066">MLTLAITLTIALVLLLGGGLWVAFSLMALGYIAIDGFTGLPPGPIFGSDIWSASYGWELTALPMFIWMGEILFRSGLADDLFKALAPWLDKLPGRLLHTNIFGSGLFAAVSGSSAATCATVGRMTLPELERRGYDTRLAIGTLASSATLGLLIPPSIILIVYGIATEQSIARLFMAGILPGLMLMALFVGYLMLWSWRHPTRMPEADAPLPLRQRLRETGRILPLLLLITGVIGSIYGGLASPTEAATIGVVLSLIIARLNAGLDMTAFRESLFGAIQTSSMIALILAGASFLTTAMGFTQLPGQLAQWIAAMNLPPAILLVVLTLFFVALGCFLDGISVVVLTTSIVMPMVEAAGFDLIWFGIYLVIVVEMSQITPPVGFNLFVIQGMTGRDLLDIARATLPFFLLMLVGIVLLSLFPGIATLLPSMMGNT</sequence>
<comment type="subcellular location">
    <subcellularLocation>
        <location evidence="1 7">Cell inner membrane</location>
        <topology evidence="1 7">Multi-pass membrane protein</topology>
    </subcellularLocation>
</comment>
<keyword evidence="6 7" id="KW-0472">Membrane</keyword>
<comment type="similarity">
    <text evidence="7">Belongs to the TRAP transporter large permease family.</text>
</comment>
<dbReference type="EMBL" id="JAPIVE010000001">
    <property type="protein sequence ID" value="MCX2523070.1"/>
    <property type="molecule type" value="Genomic_DNA"/>
</dbReference>
<feature type="transmembrane region" description="Helical" evidence="7">
    <location>
        <begin position="170"/>
        <end position="194"/>
    </location>
</feature>
<keyword evidence="3 7" id="KW-0997">Cell inner membrane</keyword>
<evidence type="ECO:0000256" key="2">
    <source>
        <dbReference type="ARBA" id="ARBA00022475"/>
    </source>
</evidence>
<dbReference type="GO" id="GO:0022857">
    <property type="term" value="F:transmembrane transporter activity"/>
    <property type="evidence" value="ECO:0007669"/>
    <property type="project" value="UniProtKB-UniRule"/>
</dbReference>
<evidence type="ECO:0000259" key="8">
    <source>
        <dbReference type="Pfam" id="PF06808"/>
    </source>
</evidence>
<evidence type="ECO:0000256" key="3">
    <source>
        <dbReference type="ARBA" id="ARBA00022519"/>
    </source>
</evidence>
<dbReference type="Proteomes" id="UP001165678">
    <property type="component" value="Unassembled WGS sequence"/>
</dbReference>
<feature type="transmembrane region" description="Helical" evidence="7">
    <location>
        <begin position="319"/>
        <end position="343"/>
    </location>
</feature>
<keyword evidence="5 7" id="KW-1133">Transmembrane helix</keyword>
<reference evidence="9" key="1">
    <citation type="submission" date="2022-11" db="EMBL/GenBank/DDBJ databases">
        <title>Larsenimonas rhizosphaerae sp. nov., isolated from a tidal mudflat.</title>
        <authorList>
            <person name="Lee S.D."/>
            <person name="Kim I.S."/>
        </authorList>
    </citation>
    <scope>NUCLEOTIDE SEQUENCE</scope>
    <source>
        <strain evidence="9">GH2-1</strain>
    </source>
</reference>
<feature type="transmembrane region" description="Helical" evidence="7">
    <location>
        <begin position="276"/>
        <end position="299"/>
    </location>
</feature>
<organism evidence="9 10">
    <name type="scientific">Larsenimonas rhizosphaerae</name>
    <dbReference type="NCBI Taxonomy" id="2944682"/>
    <lineage>
        <taxon>Bacteria</taxon>
        <taxon>Pseudomonadati</taxon>
        <taxon>Pseudomonadota</taxon>
        <taxon>Gammaproteobacteria</taxon>
        <taxon>Oceanospirillales</taxon>
        <taxon>Halomonadaceae</taxon>
        <taxon>Larsenimonas</taxon>
    </lineage>
</organism>
<evidence type="ECO:0000256" key="4">
    <source>
        <dbReference type="ARBA" id="ARBA00022692"/>
    </source>
</evidence>
<name>A0AA42CWT4_9GAMM</name>